<keyword evidence="1 7" id="KW-0732">Signal</keyword>
<evidence type="ECO:0000256" key="1">
    <source>
        <dbReference type="ARBA" id="ARBA00022729"/>
    </source>
</evidence>
<feature type="domain" description="Clip" evidence="9">
    <location>
        <begin position="30"/>
        <end position="74"/>
    </location>
</feature>
<protein>
    <submittedName>
        <fullName evidence="10">(California timema) hypothetical protein</fullName>
    </submittedName>
</protein>
<dbReference type="PROSITE" id="PS00135">
    <property type="entry name" value="TRYPSIN_SER"/>
    <property type="match status" value="1"/>
</dbReference>
<evidence type="ECO:0000256" key="5">
    <source>
        <dbReference type="RuleBase" id="RU363034"/>
    </source>
</evidence>
<dbReference type="InterPro" id="IPR043504">
    <property type="entry name" value="Peptidase_S1_PA_chymotrypsin"/>
</dbReference>
<dbReference type="SUPFAM" id="SSF50494">
    <property type="entry name" value="Trypsin-like serine proteases"/>
    <property type="match status" value="1"/>
</dbReference>
<feature type="domain" description="Peptidase S1" evidence="8">
    <location>
        <begin position="127"/>
        <end position="372"/>
    </location>
</feature>
<feature type="chain" id="PRO_5030799567" evidence="7">
    <location>
        <begin position="21"/>
        <end position="373"/>
    </location>
</feature>
<dbReference type="FunFam" id="2.40.10.10:FF:000028">
    <property type="entry name" value="Serine protease easter"/>
    <property type="match status" value="1"/>
</dbReference>
<dbReference type="GO" id="GO:0004252">
    <property type="term" value="F:serine-type endopeptidase activity"/>
    <property type="evidence" value="ECO:0007669"/>
    <property type="project" value="InterPro"/>
</dbReference>
<dbReference type="Gene3D" id="2.40.10.10">
    <property type="entry name" value="Trypsin-like serine proteases"/>
    <property type="match status" value="1"/>
</dbReference>
<evidence type="ECO:0000256" key="4">
    <source>
        <dbReference type="ARBA" id="ARBA00024195"/>
    </source>
</evidence>
<dbReference type="PROSITE" id="PS51888">
    <property type="entry name" value="CLIP"/>
    <property type="match status" value="1"/>
</dbReference>
<evidence type="ECO:0000256" key="6">
    <source>
        <dbReference type="SAM" id="MobiDB-lite"/>
    </source>
</evidence>
<accession>A0A7R9JE84</accession>
<dbReference type="InterPro" id="IPR022700">
    <property type="entry name" value="CLIP"/>
</dbReference>
<keyword evidence="5" id="KW-0645">Protease</keyword>
<proteinExistence type="inferred from homology"/>
<dbReference type="SMART" id="SM00020">
    <property type="entry name" value="Tryp_SPc"/>
    <property type="match status" value="1"/>
</dbReference>
<dbReference type="InterPro" id="IPR009003">
    <property type="entry name" value="Peptidase_S1_PA"/>
</dbReference>
<organism evidence="10">
    <name type="scientific">Timema californicum</name>
    <name type="common">California timema</name>
    <name type="synonym">Walking stick</name>
    <dbReference type="NCBI Taxonomy" id="61474"/>
    <lineage>
        <taxon>Eukaryota</taxon>
        <taxon>Metazoa</taxon>
        <taxon>Ecdysozoa</taxon>
        <taxon>Arthropoda</taxon>
        <taxon>Hexapoda</taxon>
        <taxon>Insecta</taxon>
        <taxon>Pterygota</taxon>
        <taxon>Neoptera</taxon>
        <taxon>Polyneoptera</taxon>
        <taxon>Phasmatodea</taxon>
        <taxon>Timematodea</taxon>
        <taxon>Timematoidea</taxon>
        <taxon>Timematidae</taxon>
        <taxon>Timema</taxon>
    </lineage>
</organism>
<evidence type="ECO:0000313" key="10">
    <source>
        <dbReference type="EMBL" id="CAD7576847.1"/>
    </source>
</evidence>
<dbReference type="InterPro" id="IPR033116">
    <property type="entry name" value="TRYPSIN_SER"/>
</dbReference>
<evidence type="ECO:0000256" key="7">
    <source>
        <dbReference type="SAM" id="SignalP"/>
    </source>
</evidence>
<reference evidence="10" key="1">
    <citation type="submission" date="2020-11" db="EMBL/GenBank/DDBJ databases">
        <authorList>
            <person name="Tran Van P."/>
        </authorList>
    </citation>
    <scope>NUCLEOTIDE SEQUENCE</scope>
</reference>
<feature type="region of interest" description="Disordered" evidence="6">
    <location>
        <begin position="81"/>
        <end position="104"/>
    </location>
</feature>
<evidence type="ECO:0000259" key="9">
    <source>
        <dbReference type="PROSITE" id="PS51888"/>
    </source>
</evidence>
<dbReference type="AlphaFoldDB" id="A0A7R9JE84"/>
<dbReference type="PRINTS" id="PR00722">
    <property type="entry name" value="CHYMOTRYPSIN"/>
</dbReference>
<dbReference type="SMART" id="SM00680">
    <property type="entry name" value="CLIP"/>
    <property type="match status" value="1"/>
</dbReference>
<name>A0A7R9JE84_TIMCA</name>
<keyword evidence="5" id="KW-0720">Serine protease</keyword>
<evidence type="ECO:0000256" key="2">
    <source>
        <dbReference type="ARBA" id="ARBA00023157"/>
    </source>
</evidence>
<dbReference type="InterPro" id="IPR018114">
    <property type="entry name" value="TRYPSIN_HIS"/>
</dbReference>
<keyword evidence="2" id="KW-1015">Disulfide bond</keyword>
<comment type="similarity">
    <text evidence="4">Belongs to the peptidase S1 family. CLIP subfamily.</text>
</comment>
<dbReference type="PANTHER" id="PTHR24260:SF147">
    <property type="entry name" value="EG:BACR7A4.3 PROTEIN-RELATED"/>
    <property type="match status" value="1"/>
</dbReference>
<feature type="signal peptide" evidence="7">
    <location>
        <begin position="1"/>
        <end position="20"/>
    </location>
</feature>
<dbReference type="EMBL" id="OE184758">
    <property type="protein sequence ID" value="CAD7576847.1"/>
    <property type="molecule type" value="Genomic_DNA"/>
</dbReference>
<dbReference type="PROSITE" id="PS50240">
    <property type="entry name" value="TRYPSIN_DOM"/>
    <property type="match status" value="1"/>
</dbReference>
<evidence type="ECO:0000259" key="8">
    <source>
        <dbReference type="PROSITE" id="PS50240"/>
    </source>
</evidence>
<dbReference type="CDD" id="cd00190">
    <property type="entry name" value="Tryp_SPc"/>
    <property type="match status" value="1"/>
</dbReference>
<keyword evidence="5" id="KW-0378">Hydrolase</keyword>
<evidence type="ECO:0000256" key="3">
    <source>
        <dbReference type="ARBA" id="ARBA00023180"/>
    </source>
</evidence>
<dbReference type="InterPro" id="IPR001254">
    <property type="entry name" value="Trypsin_dom"/>
</dbReference>
<keyword evidence="3" id="KW-0325">Glycoprotein</keyword>
<dbReference type="Pfam" id="PF00089">
    <property type="entry name" value="Trypsin"/>
    <property type="match status" value="1"/>
</dbReference>
<dbReference type="PANTHER" id="PTHR24260">
    <property type="match status" value="1"/>
</dbReference>
<dbReference type="PROSITE" id="PS00134">
    <property type="entry name" value="TRYPSIN_HIS"/>
    <property type="match status" value="1"/>
</dbReference>
<sequence length="373" mass="41104">MVLCFVIIVSTLLNFYDVSATPFYRFEGQSCPLRSGRTGVCRDLRDCSPALTGLQKRITPVICSYRGRDAIVCCDPRSLPTTPSTPESVPAISPPSRSNRDAHIPSKSEEACKSYNNELPLQLHSLILGGENVEPGELPHMAALGYVQSGMSTITWDCTGSLISDLYVMTAAHCVRTRTGKKLVRVRLGSIDLNSRSDPSEEFQVEDSFEVHPDYSTIRSYNDIALIRLPRKVKLTELLFPACLYTREDLPRGPYIIAGWGATDKDGVVRSSELRKATIQPLTLDRCNQTFPIGPKLRMGLNEDMMCFYDPNGEMDTCMGDSGGPLQVLTEESSDVYSVVGITSFGPATCGAGPAVYTKVARFIPWIEKIVWP</sequence>
<gene>
    <name evidence="10" type="ORF">TCMB3V08_LOCUS9408</name>
</gene>
<dbReference type="InterPro" id="IPR051333">
    <property type="entry name" value="CLIP_Serine_Protease"/>
</dbReference>
<dbReference type="InterPro" id="IPR001314">
    <property type="entry name" value="Peptidase_S1A"/>
</dbReference>
<dbReference type="GO" id="GO:0006508">
    <property type="term" value="P:proteolysis"/>
    <property type="evidence" value="ECO:0007669"/>
    <property type="project" value="UniProtKB-KW"/>
</dbReference>